<keyword evidence="2" id="KW-1185">Reference proteome</keyword>
<evidence type="ECO:0000313" key="2">
    <source>
        <dbReference type="Proteomes" id="UP001497512"/>
    </source>
</evidence>
<accession>A0ABP0TFE3</accession>
<reference evidence="1" key="1">
    <citation type="submission" date="2024-02" db="EMBL/GenBank/DDBJ databases">
        <authorList>
            <consortium name="ELIXIR-Norway"/>
            <consortium name="Elixir Norway"/>
        </authorList>
    </citation>
    <scope>NUCLEOTIDE SEQUENCE</scope>
</reference>
<proteinExistence type="predicted"/>
<gene>
    <name evidence="1" type="ORF">CSSPTR1EN2_LOCUS2865</name>
</gene>
<sequence length="175" mass="19866">MTLVGVDRECRLLHSESIRRQFVEMRLDGVVFTPMLQVYAIRPGVRREKQEDVRTTNSYKMHNQDCRQKLVGEFCRPCRTFCERIIDVAENMGMSCKLMEPLKEEYCSSKSAAGAGYCERVVHYLATLLVTANNSSHNKGRATLLRYNIGRTPASAAADDLQDSARCNRQRPEAG</sequence>
<dbReference type="Proteomes" id="UP001497512">
    <property type="component" value="Chromosome 10"/>
</dbReference>
<dbReference type="EMBL" id="OZ019902">
    <property type="protein sequence ID" value="CAK9195119.1"/>
    <property type="molecule type" value="Genomic_DNA"/>
</dbReference>
<name>A0ABP0TFE3_9BRYO</name>
<organism evidence="1 2">
    <name type="scientific">Sphagnum troendelagicum</name>
    <dbReference type="NCBI Taxonomy" id="128251"/>
    <lineage>
        <taxon>Eukaryota</taxon>
        <taxon>Viridiplantae</taxon>
        <taxon>Streptophyta</taxon>
        <taxon>Embryophyta</taxon>
        <taxon>Bryophyta</taxon>
        <taxon>Sphagnophytina</taxon>
        <taxon>Sphagnopsida</taxon>
        <taxon>Sphagnales</taxon>
        <taxon>Sphagnaceae</taxon>
        <taxon>Sphagnum</taxon>
    </lineage>
</organism>
<evidence type="ECO:0000313" key="1">
    <source>
        <dbReference type="EMBL" id="CAK9195119.1"/>
    </source>
</evidence>
<protein>
    <submittedName>
        <fullName evidence="1">Uncharacterized protein</fullName>
    </submittedName>
</protein>